<accession>A0ABD3I699</accession>
<organism evidence="2 3">
    <name type="scientific">Riccia sorocarpa</name>
    <dbReference type="NCBI Taxonomy" id="122646"/>
    <lineage>
        <taxon>Eukaryota</taxon>
        <taxon>Viridiplantae</taxon>
        <taxon>Streptophyta</taxon>
        <taxon>Embryophyta</taxon>
        <taxon>Marchantiophyta</taxon>
        <taxon>Marchantiopsida</taxon>
        <taxon>Marchantiidae</taxon>
        <taxon>Marchantiales</taxon>
        <taxon>Ricciaceae</taxon>
        <taxon>Riccia</taxon>
    </lineage>
</organism>
<protein>
    <recommendedName>
        <fullName evidence="4">SAM domain-containing protein</fullName>
    </recommendedName>
</protein>
<evidence type="ECO:0000313" key="2">
    <source>
        <dbReference type="EMBL" id="KAL3697842.1"/>
    </source>
</evidence>
<dbReference type="EMBL" id="JBJQOH010000002">
    <property type="protein sequence ID" value="KAL3697842.1"/>
    <property type="molecule type" value="Genomic_DNA"/>
</dbReference>
<feature type="compositionally biased region" description="Low complexity" evidence="1">
    <location>
        <begin position="408"/>
        <end position="419"/>
    </location>
</feature>
<dbReference type="AlphaFoldDB" id="A0ABD3I699"/>
<feature type="region of interest" description="Disordered" evidence="1">
    <location>
        <begin position="383"/>
        <end position="508"/>
    </location>
</feature>
<dbReference type="Proteomes" id="UP001633002">
    <property type="component" value="Unassembled WGS sequence"/>
</dbReference>
<comment type="caution">
    <text evidence="2">The sequence shown here is derived from an EMBL/GenBank/DDBJ whole genome shotgun (WGS) entry which is preliminary data.</text>
</comment>
<proteinExistence type="predicted"/>
<gene>
    <name evidence="2" type="ORF">R1sor_011918</name>
</gene>
<evidence type="ECO:0000313" key="3">
    <source>
        <dbReference type="Proteomes" id="UP001633002"/>
    </source>
</evidence>
<name>A0ABD3I699_9MARC</name>
<evidence type="ECO:0000256" key="1">
    <source>
        <dbReference type="SAM" id="MobiDB-lite"/>
    </source>
</evidence>
<keyword evidence="3" id="KW-1185">Reference proteome</keyword>
<reference evidence="2 3" key="1">
    <citation type="submission" date="2024-09" db="EMBL/GenBank/DDBJ databases">
        <title>Chromosome-scale assembly of Riccia sorocarpa.</title>
        <authorList>
            <person name="Paukszto L."/>
        </authorList>
    </citation>
    <scope>NUCLEOTIDE SEQUENCE [LARGE SCALE GENOMIC DNA]</scope>
    <source>
        <strain evidence="2">LP-2024</strain>
        <tissue evidence="2">Aerial parts of the thallus</tissue>
    </source>
</reference>
<feature type="compositionally biased region" description="Basic and acidic residues" evidence="1">
    <location>
        <begin position="216"/>
        <end position="226"/>
    </location>
</feature>
<feature type="region of interest" description="Disordered" evidence="1">
    <location>
        <begin position="206"/>
        <end position="249"/>
    </location>
</feature>
<sequence length="614" mass="68740">MEAPTFDDNGSVHSTVDWVASFLGSSDYSVALVDEAMNGSALRRLAKDITGLKLLGFKSGHAANLLDYFEQLAIQQTASSSMPQAVPTTPSANPLTGRTAHTQQIGSEQYCSQKDLHQQQRTIAGVTYEQIFKEKAAGKALLRERYPLVWKYLHAGHAIIRSSFRNYETDTLQFELLHENYRLNPEMKGKLNLFVSERISQLPRLVLAPNSDESEKELPPKRERSRPGIVPGRSDAHPLEDTPANLSEDEPDMMSLIMKGGKFALYVLKDRPTVPRIKMRELGTTPADAVESVEFISFGEPTEVSQKTPYKAYKVQVTDMVKGYWNRLSKFYVPHVGTTTGEILPVQQLTVVRLRDRICTMLRNPYGGGQSFRLMKLEWTAKPSNTDRGATEDASEIRSLQNDAKMVSQSLDEQSQSEDTLYSDKEEPGMKSFKRRVHAPKNAEDIGEEDMSEYPENLNAEISGKTTQNSLRRSARRKGDPESSKCASAVVLTNSESRPGHHSTKSASGVDLSEIQDIFAKLSDEAVYIIAMVMVSCKKKDDLPMAVTKYMADVNKKSPKKPFQKHAGIITERKCEIIVERALHLDIVQLKGEGWWKDGCLHLSRGNVYLTKFS</sequence>
<evidence type="ECO:0008006" key="4">
    <source>
        <dbReference type="Google" id="ProtNLM"/>
    </source>
</evidence>